<dbReference type="AlphaFoldDB" id="A4T0V3"/>
<dbReference type="EMBL" id="CP000656">
    <property type="protein sequence ID" value="ABP42812.1"/>
    <property type="molecule type" value="Genomic_DNA"/>
</dbReference>
<reference evidence="1" key="2">
    <citation type="journal article" date="2013" name="PLoS ONE">
        <title>A Gene Expression Study of the Activities of Aromatic Ring-Cleavage Dioxygenases in Mycobacterium gilvum PYR-GCK to Changes in Salinity and pH during Pyrene Degradation.</title>
        <authorList>
            <person name="Badejo A.C."/>
            <person name="Badejo A.O."/>
            <person name="Shin K.H."/>
            <person name="Chai Y.G."/>
        </authorList>
    </citation>
    <scope>NUCLEOTIDE SEQUENCE [LARGE SCALE GENOMIC DNA]</scope>
    <source>
        <strain evidence="1">PYR-GCK</strain>
    </source>
</reference>
<evidence type="ECO:0000313" key="1">
    <source>
        <dbReference type="EMBL" id="ABP42812.1"/>
    </source>
</evidence>
<reference evidence="1" key="1">
    <citation type="submission" date="2007-04" db="EMBL/GenBank/DDBJ databases">
        <authorList>
            <consortium name="US DOE Joint Genome Institute"/>
            <person name="Copeland A."/>
            <person name="Lucas S."/>
            <person name="Lapidus A."/>
            <person name="Barry K."/>
            <person name="Detter J.C."/>
            <person name="Glavina del Rio T."/>
            <person name="Hammon N."/>
            <person name="Israni S."/>
            <person name="Dalin E."/>
            <person name="Tice H."/>
            <person name="Pitluck S."/>
            <person name="Chain P."/>
            <person name="Malfatti S."/>
            <person name="Shin M."/>
            <person name="Vergez L."/>
            <person name="Schmutz J."/>
            <person name="Larimer F."/>
            <person name="Land M."/>
            <person name="Hauser L."/>
            <person name="Kyrpides N."/>
            <person name="Mikhailova N."/>
            <person name="Miller C."/>
            <person name="Richardson P."/>
        </authorList>
    </citation>
    <scope>NUCLEOTIDE SEQUENCE</scope>
    <source>
        <strain evidence="1">PYR-GCK</strain>
    </source>
</reference>
<proteinExistence type="predicted"/>
<dbReference type="KEGG" id="mgi:Mflv_0318"/>
<protein>
    <submittedName>
        <fullName evidence="1">Uncharacterized protein</fullName>
    </submittedName>
</protein>
<accession>A4T0V3</accession>
<gene>
    <name evidence="1" type="ordered locus">Mflv_0318</name>
</gene>
<organism evidence="1">
    <name type="scientific">Mycolicibacterium gilvum (strain PYR-GCK)</name>
    <name type="common">Mycobacterium gilvum (strain PYR-GCK)</name>
    <dbReference type="NCBI Taxonomy" id="350054"/>
    <lineage>
        <taxon>Bacteria</taxon>
        <taxon>Bacillati</taxon>
        <taxon>Actinomycetota</taxon>
        <taxon>Actinomycetes</taxon>
        <taxon>Mycobacteriales</taxon>
        <taxon>Mycobacteriaceae</taxon>
        <taxon>Mycolicibacterium</taxon>
    </lineage>
</organism>
<dbReference type="HOGENOM" id="CLU_3273014_0_0_11"/>
<sequence length="41" mass="5114">MLWRHWDHCAFHWFPGNHVLHVSQPDYLRRMTKFLAPFMFG</sequence>
<dbReference type="eggNOG" id="COG1073">
    <property type="taxonomic scope" value="Bacteria"/>
</dbReference>
<name>A4T0V3_MYCGI</name>